<name>A0A445GXS7_GLYSO</name>
<keyword evidence="1" id="KW-1133">Transmembrane helix</keyword>
<evidence type="ECO:0000256" key="1">
    <source>
        <dbReference type="SAM" id="Phobius"/>
    </source>
</evidence>
<keyword evidence="1" id="KW-0812">Transmembrane</keyword>
<keyword evidence="3" id="KW-1185">Reference proteome</keyword>
<protein>
    <submittedName>
        <fullName evidence="2">Uncharacterized protein</fullName>
    </submittedName>
</protein>
<dbReference type="EMBL" id="QZWG01000015">
    <property type="protein sequence ID" value="RZB66059.1"/>
    <property type="molecule type" value="Genomic_DNA"/>
</dbReference>
<proteinExistence type="predicted"/>
<gene>
    <name evidence="2" type="ORF">D0Y65_041928</name>
</gene>
<evidence type="ECO:0000313" key="2">
    <source>
        <dbReference type="EMBL" id="RZB66059.1"/>
    </source>
</evidence>
<dbReference type="AlphaFoldDB" id="A0A445GXS7"/>
<reference evidence="2 3" key="1">
    <citation type="submission" date="2018-09" db="EMBL/GenBank/DDBJ databases">
        <title>A high-quality reference genome of wild soybean provides a powerful tool to mine soybean genomes.</title>
        <authorList>
            <person name="Xie M."/>
            <person name="Chung C.Y.L."/>
            <person name="Li M.-W."/>
            <person name="Wong F.-L."/>
            <person name="Chan T.-F."/>
            <person name="Lam H.-M."/>
        </authorList>
    </citation>
    <scope>NUCLEOTIDE SEQUENCE [LARGE SCALE GENOMIC DNA]</scope>
    <source>
        <strain evidence="3">cv. W05</strain>
        <tissue evidence="2">Hypocotyl of etiolated seedlings</tissue>
    </source>
</reference>
<sequence>MRSRRYRIVTVINFYIILHSVFFVPHPRIHLKGFSYVRSTLESGASSYSKVSREEDEAKLMISKVKPPKFHLRSSKRLHFLNAGRFTKEHWQDSYFEIQKPLPCKNGCTYHCASTAI</sequence>
<dbReference type="Proteomes" id="UP000289340">
    <property type="component" value="Chromosome 15"/>
</dbReference>
<organism evidence="2 3">
    <name type="scientific">Glycine soja</name>
    <name type="common">Wild soybean</name>
    <dbReference type="NCBI Taxonomy" id="3848"/>
    <lineage>
        <taxon>Eukaryota</taxon>
        <taxon>Viridiplantae</taxon>
        <taxon>Streptophyta</taxon>
        <taxon>Embryophyta</taxon>
        <taxon>Tracheophyta</taxon>
        <taxon>Spermatophyta</taxon>
        <taxon>Magnoliopsida</taxon>
        <taxon>eudicotyledons</taxon>
        <taxon>Gunneridae</taxon>
        <taxon>Pentapetalae</taxon>
        <taxon>rosids</taxon>
        <taxon>fabids</taxon>
        <taxon>Fabales</taxon>
        <taxon>Fabaceae</taxon>
        <taxon>Papilionoideae</taxon>
        <taxon>50 kb inversion clade</taxon>
        <taxon>NPAAA clade</taxon>
        <taxon>indigoferoid/millettioid clade</taxon>
        <taxon>Phaseoleae</taxon>
        <taxon>Glycine</taxon>
        <taxon>Glycine subgen. Soja</taxon>
    </lineage>
</organism>
<keyword evidence="1" id="KW-0472">Membrane</keyword>
<comment type="caution">
    <text evidence="2">The sequence shown here is derived from an EMBL/GenBank/DDBJ whole genome shotgun (WGS) entry which is preliminary data.</text>
</comment>
<feature type="transmembrane region" description="Helical" evidence="1">
    <location>
        <begin position="6"/>
        <end position="24"/>
    </location>
</feature>
<evidence type="ECO:0000313" key="3">
    <source>
        <dbReference type="Proteomes" id="UP000289340"/>
    </source>
</evidence>
<accession>A0A445GXS7</accession>